<dbReference type="RefSeq" id="WP_322607892.1">
    <property type="nucleotide sequence ID" value="NZ_JARVCO010000007.1"/>
</dbReference>
<dbReference type="InterPro" id="IPR036291">
    <property type="entry name" value="NAD(P)-bd_dom_sf"/>
</dbReference>
<comment type="caution">
    <text evidence="3">The sequence shown here is derived from an EMBL/GenBank/DDBJ whole genome shotgun (WGS) entry which is preliminary data.</text>
</comment>
<evidence type="ECO:0000313" key="3">
    <source>
        <dbReference type="EMBL" id="MDZ8118093.1"/>
    </source>
</evidence>
<dbReference type="PANTHER" id="PTHR43115:SF4">
    <property type="entry name" value="DEHYDROGENASE_REDUCTASE SDR FAMILY MEMBER 11"/>
    <property type="match status" value="1"/>
</dbReference>
<evidence type="ECO:0000256" key="2">
    <source>
        <dbReference type="ARBA" id="ARBA00023002"/>
    </source>
</evidence>
<keyword evidence="2" id="KW-0560">Oxidoreductase</keyword>
<dbReference type="PRINTS" id="PR00081">
    <property type="entry name" value="GDHRDH"/>
</dbReference>
<comment type="similarity">
    <text evidence="1">Belongs to the short-chain dehydrogenases/reductases (SDR) family.</text>
</comment>
<keyword evidence="4" id="KW-1185">Reference proteome</keyword>
<accession>A0ABU5MVF5</accession>
<dbReference type="InterPro" id="IPR002347">
    <property type="entry name" value="SDR_fam"/>
</dbReference>
<name>A0ABU5MVF5_9BACT</name>
<dbReference type="NCBIfam" id="NF038213">
    <property type="entry name" value="SDR_TniO_fam"/>
    <property type="match status" value="1"/>
</dbReference>
<evidence type="ECO:0000313" key="4">
    <source>
        <dbReference type="Proteomes" id="UP001290861"/>
    </source>
</evidence>
<evidence type="ECO:0000256" key="1">
    <source>
        <dbReference type="ARBA" id="ARBA00006484"/>
    </source>
</evidence>
<dbReference type="Gene3D" id="3.40.50.720">
    <property type="entry name" value="NAD(P)-binding Rossmann-like Domain"/>
    <property type="match status" value="1"/>
</dbReference>
<proteinExistence type="inferred from homology"/>
<dbReference type="Proteomes" id="UP001290861">
    <property type="component" value="Unassembled WGS sequence"/>
</dbReference>
<dbReference type="PROSITE" id="PS00061">
    <property type="entry name" value="ADH_SHORT"/>
    <property type="match status" value="1"/>
</dbReference>
<dbReference type="EMBL" id="JARVCO010000007">
    <property type="protein sequence ID" value="MDZ8118093.1"/>
    <property type="molecule type" value="Genomic_DNA"/>
</dbReference>
<dbReference type="InterPro" id="IPR020904">
    <property type="entry name" value="Sc_DH/Rdtase_CS"/>
</dbReference>
<protein>
    <submittedName>
        <fullName evidence="3">SDR family oxidoreductase</fullName>
    </submittedName>
</protein>
<dbReference type="PANTHER" id="PTHR43115">
    <property type="entry name" value="DEHYDROGENASE/REDUCTASE SDR FAMILY MEMBER 11"/>
    <property type="match status" value="1"/>
</dbReference>
<reference evidence="3 4" key="1">
    <citation type="journal article" date="2024" name="Appl. Environ. Microbiol.">
        <title>Pontiella agarivorans sp. nov., a novel marine anaerobic bacterium capable of degrading macroalgal polysaccharides and fixing nitrogen.</title>
        <authorList>
            <person name="Liu N."/>
            <person name="Kivenson V."/>
            <person name="Peng X."/>
            <person name="Cui Z."/>
            <person name="Lankiewicz T.S."/>
            <person name="Gosselin K.M."/>
            <person name="English C.J."/>
            <person name="Blair E.M."/>
            <person name="O'Malley M.A."/>
            <person name="Valentine D.L."/>
        </authorList>
    </citation>
    <scope>NUCLEOTIDE SEQUENCE [LARGE SCALE GENOMIC DNA]</scope>
    <source>
        <strain evidence="3 4">NLcol2</strain>
    </source>
</reference>
<dbReference type="SUPFAM" id="SSF51735">
    <property type="entry name" value="NAD(P)-binding Rossmann-fold domains"/>
    <property type="match status" value="1"/>
</dbReference>
<gene>
    <name evidence="3" type="ORF">P9H32_05575</name>
</gene>
<dbReference type="Pfam" id="PF00106">
    <property type="entry name" value="adh_short"/>
    <property type="match status" value="1"/>
</dbReference>
<organism evidence="3 4">
    <name type="scientific">Pontiella agarivorans</name>
    <dbReference type="NCBI Taxonomy" id="3038953"/>
    <lineage>
        <taxon>Bacteria</taxon>
        <taxon>Pseudomonadati</taxon>
        <taxon>Kiritimatiellota</taxon>
        <taxon>Kiritimatiellia</taxon>
        <taxon>Kiritimatiellales</taxon>
        <taxon>Pontiellaceae</taxon>
        <taxon>Pontiella</taxon>
    </lineage>
</organism>
<sequence>MNDHKKRIAIVTGATSGIGEATARKFIAGGMQVVGCGRTKEKLVALEQELGDRFYGVAGDASNEEVLDRLFEAAHEEFGREADIVVANAGRGLGGSVREADLAQLKELIDLNITGTTYLIQKAAQRMVEIQKTAFPESAADIVIIGSVVGRHISPFSAVYGASKFAVHALAEALRRDVGPQGVRVSLVQPGIVISGFQAVANYSDELVDSFHEKFGPLPECSDIADAIHHVVTLPPHINISDIVVRPTRQDYP</sequence>